<dbReference type="EMBL" id="MHOZ01000002">
    <property type="protein sequence ID" value="OGZ74741.1"/>
    <property type="molecule type" value="Genomic_DNA"/>
</dbReference>
<comment type="caution">
    <text evidence="1">The sequence shown here is derived from an EMBL/GenBank/DDBJ whole genome shotgun (WGS) entry which is preliminary data.</text>
</comment>
<reference evidence="1 2" key="1">
    <citation type="journal article" date="2016" name="Nat. Commun.">
        <title>Thousands of microbial genomes shed light on interconnected biogeochemical processes in an aquifer system.</title>
        <authorList>
            <person name="Anantharaman K."/>
            <person name="Brown C.T."/>
            <person name="Hug L.A."/>
            <person name="Sharon I."/>
            <person name="Castelle C.J."/>
            <person name="Probst A.J."/>
            <person name="Thomas B.C."/>
            <person name="Singh A."/>
            <person name="Wilkins M.J."/>
            <person name="Karaoz U."/>
            <person name="Brodie E.L."/>
            <person name="Williams K.H."/>
            <person name="Hubbard S.S."/>
            <person name="Banfield J.F."/>
        </authorList>
    </citation>
    <scope>NUCLEOTIDE SEQUENCE [LARGE SCALE GENOMIC DNA]</scope>
</reference>
<dbReference type="Proteomes" id="UP000178826">
    <property type="component" value="Unassembled WGS sequence"/>
</dbReference>
<name>A0A1G2IJK5_9BACT</name>
<accession>A0A1G2IJK5</accession>
<evidence type="ECO:0000313" key="2">
    <source>
        <dbReference type="Proteomes" id="UP000178826"/>
    </source>
</evidence>
<evidence type="ECO:0000313" key="1">
    <source>
        <dbReference type="EMBL" id="OGZ74741.1"/>
    </source>
</evidence>
<proteinExistence type="predicted"/>
<sequence>MRNGNFPVTITLCDTFQFKIVNRHNDLEKTEAFIMNWDKAAEPNYGSWSQKDPPLKGTWFLKQVNPVLFFGWWQTEGETNQVPMWLEAVN</sequence>
<organism evidence="1 2">
    <name type="scientific">Candidatus Staskawiczbacteria bacterium RIFCSPLOWO2_01_FULL_37_25b</name>
    <dbReference type="NCBI Taxonomy" id="1802213"/>
    <lineage>
        <taxon>Bacteria</taxon>
        <taxon>Candidatus Staskawicziibacteriota</taxon>
    </lineage>
</organism>
<dbReference type="AlphaFoldDB" id="A0A1G2IJK5"/>
<protein>
    <submittedName>
        <fullName evidence="1">Uncharacterized protein</fullName>
    </submittedName>
</protein>
<gene>
    <name evidence="1" type="ORF">A2998_02900</name>
</gene>